<dbReference type="Proteomes" id="UP000887578">
    <property type="component" value="Unplaced"/>
</dbReference>
<evidence type="ECO:0000313" key="2">
    <source>
        <dbReference type="WBParaSite" id="PDA_v2.g18358.t1"/>
    </source>
</evidence>
<protein>
    <submittedName>
        <fullName evidence="2">Uncharacterized protein</fullName>
    </submittedName>
</protein>
<dbReference type="WBParaSite" id="PDA_v2.g18358.t1">
    <property type="protein sequence ID" value="PDA_v2.g18358.t1"/>
    <property type="gene ID" value="PDA_v2.g18358"/>
</dbReference>
<reference evidence="2" key="1">
    <citation type="submission" date="2022-11" db="UniProtKB">
        <authorList>
            <consortium name="WormBaseParasite"/>
        </authorList>
    </citation>
    <scope>IDENTIFICATION</scope>
</reference>
<sequence length="336" mass="38965">MAVGCYVIGERIIHLSLEISETICYASQGCITHFIDACKRLPEKLECLVIVEPEFVQPKILKELFKVGQEYANVVYIIPAIGALLQYTVSIIKHFFMNNILILLKSYENYYACSLMKENNLIYPFCIKTETIESLQHEFYSGFPLKDVHCIHRSHMKEKARNKFKCRFPTANFHRIHPPMIILALGGFYKAMCIAEPGKHLEVANFTPGIFHGNVTIVKRCATFPLKINFMPLVDYPTIFRDTLAVSTRRKTWVIREVEILLPRQHWVKNFVIEYNEFGLLTVEDPSTQLSFSIFNDFLFNSNKVHVWSITKQSRAIFDIAKNERQLVPFDDKGKQ</sequence>
<dbReference type="AlphaFoldDB" id="A0A914PU30"/>
<accession>A0A914PU30</accession>
<organism evidence="1 2">
    <name type="scientific">Panagrolaimus davidi</name>
    <dbReference type="NCBI Taxonomy" id="227884"/>
    <lineage>
        <taxon>Eukaryota</taxon>
        <taxon>Metazoa</taxon>
        <taxon>Ecdysozoa</taxon>
        <taxon>Nematoda</taxon>
        <taxon>Chromadorea</taxon>
        <taxon>Rhabditida</taxon>
        <taxon>Tylenchina</taxon>
        <taxon>Panagrolaimomorpha</taxon>
        <taxon>Panagrolaimoidea</taxon>
        <taxon>Panagrolaimidae</taxon>
        <taxon>Panagrolaimus</taxon>
    </lineage>
</organism>
<proteinExistence type="predicted"/>
<name>A0A914PU30_9BILA</name>
<keyword evidence="1" id="KW-1185">Reference proteome</keyword>
<evidence type="ECO:0000313" key="1">
    <source>
        <dbReference type="Proteomes" id="UP000887578"/>
    </source>
</evidence>